<keyword evidence="4" id="KW-1185">Reference proteome</keyword>
<evidence type="ECO:0000313" key="3">
    <source>
        <dbReference type="EMBL" id="KAK4116849.1"/>
    </source>
</evidence>
<dbReference type="InterPro" id="IPR046347">
    <property type="entry name" value="bZIP_sf"/>
</dbReference>
<evidence type="ECO:0000256" key="1">
    <source>
        <dbReference type="SAM" id="MobiDB-lite"/>
    </source>
</evidence>
<proteinExistence type="predicted"/>
<dbReference type="CDD" id="cd14687">
    <property type="entry name" value="bZIP_ATF2"/>
    <property type="match status" value="1"/>
</dbReference>
<dbReference type="SUPFAM" id="SSF57959">
    <property type="entry name" value="Leucine zipper domain"/>
    <property type="match status" value="1"/>
</dbReference>
<evidence type="ECO:0000313" key="4">
    <source>
        <dbReference type="Proteomes" id="UP001302812"/>
    </source>
</evidence>
<feature type="compositionally biased region" description="Low complexity" evidence="1">
    <location>
        <begin position="279"/>
        <end position="296"/>
    </location>
</feature>
<dbReference type="SMART" id="SM00338">
    <property type="entry name" value="BRLZ"/>
    <property type="match status" value="1"/>
</dbReference>
<feature type="region of interest" description="Disordered" evidence="1">
    <location>
        <begin position="44"/>
        <end position="73"/>
    </location>
</feature>
<dbReference type="RefSeq" id="XP_064674419.1">
    <property type="nucleotide sequence ID" value="XM_064817380.1"/>
</dbReference>
<evidence type="ECO:0000259" key="2">
    <source>
        <dbReference type="PROSITE" id="PS00036"/>
    </source>
</evidence>
<dbReference type="GO" id="GO:0003700">
    <property type="term" value="F:DNA-binding transcription factor activity"/>
    <property type="evidence" value="ECO:0007669"/>
    <property type="project" value="InterPro"/>
</dbReference>
<dbReference type="PROSITE" id="PS00036">
    <property type="entry name" value="BZIP_BASIC"/>
    <property type="match status" value="1"/>
</dbReference>
<protein>
    <recommendedName>
        <fullName evidence="2">BZIP domain-containing protein</fullName>
    </recommendedName>
</protein>
<feature type="domain" description="BZIP" evidence="2">
    <location>
        <begin position="351"/>
        <end position="366"/>
    </location>
</feature>
<dbReference type="AlphaFoldDB" id="A0AAN6TLR7"/>
<dbReference type="GeneID" id="89941505"/>
<feature type="region of interest" description="Disordered" evidence="1">
    <location>
        <begin position="312"/>
        <end position="355"/>
    </location>
</feature>
<comment type="caution">
    <text evidence="3">The sequence shown here is derived from an EMBL/GenBank/DDBJ whole genome shotgun (WGS) entry which is preliminary data.</text>
</comment>
<sequence>MAVQGQKLGQSSTSNCNRTQTLDLGQRAAGPNLGMFGLPDAAADVDGFDPSLDGGPSSQDSTAPLQLWGDNGNQGSMSTMPLCHTNIALSMHLPQQLFKACPDHLGQAIPAQSSLLGGQYLQPLTEYLPLPSTGHGGLDSDSFESEWSQTGPASWQAAAWPVDINAHATADGTVLHSDNLPSYVLNTLELEPKLRTLSMVPRPDGGQVPVWQGQDNMVSGHASEPDRRKRGQPHTDAAERGEGGAPPKRKRGRPPKHAPDTGSASYANSPILGKESNSDSDTVPSPVSPGDESDLLLLNTHNNSSISINISESNTDITVPDDTPPNSNRTAKQTRSRRGSICNGNPSKSDRDRDRNRAAASRYRAKTQAAFAQLEAEERAANDRRQSLMACASQLRDEIFLLKTELLRHADCDCPLIQGYLSHAARQACVGLKASTSAIGRMAHGWN</sequence>
<gene>
    <name evidence="3" type="ORF">N656DRAFT_795105</name>
</gene>
<dbReference type="Proteomes" id="UP001302812">
    <property type="component" value="Unassembled WGS sequence"/>
</dbReference>
<reference evidence="3" key="1">
    <citation type="journal article" date="2023" name="Mol. Phylogenet. Evol.">
        <title>Genome-scale phylogeny and comparative genomics of the fungal order Sordariales.</title>
        <authorList>
            <person name="Hensen N."/>
            <person name="Bonometti L."/>
            <person name="Westerberg I."/>
            <person name="Brannstrom I.O."/>
            <person name="Guillou S."/>
            <person name="Cros-Aarteil S."/>
            <person name="Calhoun S."/>
            <person name="Haridas S."/>
            <person name="Kuo A."/>
            <person name="Mondo S."/>
            <person name="Pangilinan J."/>
            <person name="Riley R."/>
            <person name="LaButti K."/>
            <person name="Andreopoulos B."/>
            <person name="Lipzen A."/>
            <person name="Chen C."/>
            <person name="Yan M."/>
            <person name="Daum C."/>
            <person name="Ng V."/>
            <person name="Clum A."/>
            <person name="Steindorff A."/>
            <person name="Ohm R.A."/>
            <person name="Martin F."/>
            <person name="Silar P."/>
            <person name="Natvig D.O."/>
            <person name="Lalanne C."/>
            <person name="Gautier V."/>
            <person name="Ament-Velasquez S.L."/>
            <person name="Kruys A."/>
            <person name="Hutchinson M.I."/>
            <person name="Powell A.J."/>
            <person name="Barry K."/>
            <person name="Miller A.N."/>
            <person name="Grigoriev I.V."/>
            <person name="Debuchy R."/>
            <person name="Gladieux P."/>
            <person name="Hiltunen Thoren M."/>
            <person name="Johannesson H."/>
        </authorList>
    </citation>
    <scope>NUCLEOTIDE SEQUENCE</scope>
    <source>
        <strain evidence="3">CBS 508.74</strain>
    </source>
</reference>
<dbReference type="Gene3D" id="1.20.5.170">
    <property type="match status" value="1"/>
</dbReference>
<accession>A0AAN6TLR7</accession>
<dbReference type="InterPro" id="IPR004827">
    <property type="entry name" value="bZIP"/>
</dbReference>
<feature type="compositionally biased region" description="Basic residues" evidence="1">
    <location>
        <begin position="247"/>
        <end position="256"/>
    </location>
</feature>
<dbReference type="EMBL" id="MU853333">
    <property type="protein sequence ID" value="KAK4116849.1"/>
    <property type="molecule type" value="Genomic_DNA"/>
</dbReference>
<reference evidence="3" key="2">
    <citation type="submission" date="2023-05" db="EMBL/GenBank/DDBJ databases">
        <authorList>
            <consortium name="Lawrence Berkeley National Laboratory"/>
            <person name="Steindorff A."/>
            <person name="Hensen N."/>
            <person name="Bonometti L."/>
            <person name="Westerberg I."/>
            <person name="Brannstrom I.O."/>
            <person name="Guillou S."/>
            <person name="Cros-Aarteil S."/>
            <person name="Calhoun S."/>
            <person name="Haridas S."/>
            <person name="Kuo A."/>
            <person name="Mondo S."/>
            <person name="Pangilinan J."/>
            <person name="Riley R."/>
            <person name="Labutti K."/>
            <person name="Andreopoulos B."/>
            <person name="Lipzen A."/>
            <person name="Chen C."/>
            <person name="Yanf M."/>
            <person name="Daum C."/>
            <person name="Ng V."/>
            <person name="Clum A."/>
            <person name="Ohm R."/>
            <person name="Martin F."/>
            <person name="Silar P."/>
            <person name="Natvig D."/>
            <person name="Lalanne C."/>
            <person name="Gautier V."/>
            <person name="Ament-Velasquez S.L."/>
            <person name="Kruys A."/>
            <person name="Hutchinson M.I."/>
            <person name="Powell A.J."/>
            <person name="Barry K."/>
            <person name="Miller A.N."/>
            <person name="Grigoriev I.V."/>
            <person name="Debuchy R."/>
            <person name="Gladieux P."/>
            <person name="Thoren M.H."/>
            <person name="Johannesson H."/>
        </authorList>
    </citation>
    <scope>NUCLEOTIDE SEQUENCE</scope>
    <source>
        <strain evidence="3">CBS 508.74</strain>
    </source>
</reference>
<organism evidence="3 4">
    <name type="scientific">Canariomyces notabilis</name>
    <dbReference type="NCBI Taxonomy" id="2074819"/>
    <lineage>
        <taxon>Eukaryota</taxon>
        <taxon>Fungi</taxon>
        <taxon>Dikarya</taxon>
        <taxon>Ascomycota</taxon>
        <taxon>Pezizomycotina</taxon>
        <taxon>Sordariomycetes</taxon>
        <taxon>Sordariomycetidae</taxon>
        <taxon>Sordariales</taxon>
        <taxon>Chaetomiaceae</taxon>
        <taxon>Canariomyces</taxon>
    </lineage>
</organism>
<feature type="region of interest" description="Disordered" evidence="1">
    <location>
        <begin position="198"/>
        <end position="296"/>
    </location>
</feature>
<name>A0AAN6TLR7_9PEZI</name>